<accession>A0ABX3PHC9</accession>
<dbReference type="RefSeq" id="WP_081173752.1">
    <property type="nucleotide sequence ID" value="NZ_MSPX01000002.1"/>
</dbReference>
<evidence type="ECO:0000313" key="2">
    <source>
        <dbReference type="Proteomes" id="UP000192652"/>
    </source>
</evidence>
<evidence type="ECO:0008006" key="3">
    <source>
        <dbReference type="Google" id="ProtNLM"/>
    </source>
</evidence>
<dbReference type="EMBL" id="MSPX01000002">
    <property type="protein sequence ID" value="OQP87585.1"/>
    <property type="molecule type" value="Genomic_DNA"/>
</dbReference>
<comment type="caution">
    <text evidence="1">The sequence shown here is derived from an EMBL/GenBank/DDBJ whole genome shotgun (WGS) entry which is preliminary data.</text>
</comment>
<dbReference type="Pfam" id="PF10711">
    <property type="entry name" value="DUF2513"/>
    <property type="match status" value="1"/>
</dbReference>
<name>A0ABX3PHC9_9HYPH</name>
<protein>
    <recommendedName>
        <fullName evidence="3">DUF2513 domain-containing protein</fullName>
    </recommendedName>
</protein>
<dbReference type="InterPro" id="IPR019650">
    <property type="entry name" value="DUF2513"/>
</dbReference>
<reference evidence="1 2" key="1">
    <citation type="journal article" date="2017" name="Antonie Van Leeuwenhoek">
        <title>Rhizobium rhizosphaerae sp. nov., a novel species isolated from rice rhizosphere.</title>
        <authorList>
            <person name="Zhao J.J."/>
            <person name="Zhang J."/>
            <person name="Zhang R.J."/>
            <person name="Zhang C.W."/>
            <person name="Yin H.Q."/>
            <person name="Zhang X.X."/>
        </authorList>
    </citation>
    <scope>NUCLEOTIDE SEQUENCE [LARGE SCALE GENOMIC DNA]</scope>
    <source>
        <strain evidence="1 2">RD15</strain>
    </source>
</reference>
<sequence>MKRDDEYIRKLLLELEESDDTYIVSSLAINADEEDEKQHYHLQLLSDAGLMVEEERGVFRMTNQGHDFLAAVRSETIWKKTKVGAGQVGGVTLGILKDIATAYLKQEVASRLGITLQ</sequence>
<proteinExistence type="predicted"/>
<gene>
    <name evidence="1" type="ORF">BTR14_03180</name>
</gene>
<dbReference type="Proteomes" id="UP000192652">
    <property type="component" value="Unassembled WGS sequence"/>
</dbReference>
<keyword evidence="2" id="KW-1185">Reference proteome</keyword>
<evidence type="ECO:0000313" key="1">
    <source>
        <dbReference type="EMBL" id="OQP87585.1"/>
    </source>
</evidence>
<organism evidence="1 2">
    <name type="scientific">Xaviernesmea rhizosphaerae</name>
    <dbReference type="NCBI Taxonomy" id="1672749"/>
    <lineage>
        <taxon>Bacteria</taxon>
        <taxon>Pseudomonadati</taxon>
        <taxon>Pseudomonadota</taxon>
        <taxon>Alphaproteobacteria</taxon>
        <taxon>Hyphomicrobiales</taxon>
        <taxon>Rhizobiaceae</taxon>
        <taxon>Rhizobium/Agrobacterium group</taxon>
        <taxon>Xaviernesmea</taxon>
    </lineage>
</organism>